<dbReference type="EMBL" id="CP136521">
    <property type="protein sequence ID" value="WOD43619.1"/>
    <property type="molecule type" value="Genomic_DNA"/>
</dbReference>
<reference evidence="3" key="1">
    <citation type="submission" date="2024-06" db="EMBL/GenBank/DDBJ databases">
        <title>Hwangdonia haimaensis gen. nov., sp. nov., a member of the family Flavobacteriaceae isolated from the haima cold seep.</title>
        <authorList>
            <person name="Li J."/>
        </authorList>
    </citation>
    <scope>NUCLEOTIDE SEQUENCE [LARGE SCALE GENOMIC DNA]</scope>
    <source>
        <strain evidence="3">SCSIO 19198</strain>
    </source>
</reference>
<evidence type="ECO:0000313" key="3">
    <source>
        <dbReference type="Proteomes" id="UP001302486"/>
    </source>
</evidence>
<accession>A0AA97ELH6</accession>
<evidence type="ECO:0000259" key="1">
    <source>
        <dbReference type="Pfam" id="PF10546"/>
    </source>
</evidence>
<organism evidence="2 3">
    <name type="scientific">Hwangdonia lutea</name>
    <dbReference type="NCBI Taxonomy" id="3075823"/>
    <lineage>
        <taxon>Bacteria</taxon>
        <taxon>Pseudomonadati</taxon>
        <taxon>Bacteroidota</taxon>
        <taxon>Flavobacteriia</taxon>
        <taxon>Flavobacteriales</taxon>
        <taxon>Flavobacteriaceae</taxon>
        <taxon>Hwangdonia</taxon>
    </lineage>
</organism>
<name>A0AA97ELH6_9FLAO</name>
<dbReference type="AlphaFoldDB" id="A0AA97ELH6"/>
<protein>
    <submittedName>
        <fullName evidence="2">P63C domain-containing protein</fullName>
    </submittedName>
</protein>
<dbReference type="KEGG" id="hws:RNZ46_16665"/>
<dbReference type="Pfam" id="PF10546">
    <property type="entry name" value="P63C"/>
    <property type="match status" value="1"/>
</dbReference>
<proteinExistence type="predicted"/>
<evidence type="ECO:0000313" key="2">
    <source>
        <dbReference type="EMBL" id="WOD43619.1"/>
    </source>
</evidence>
<gene>
    <name evidence="2" type="ORF">RNZ46_16665</name>
</gene>
<feature type="domain" description="Bacteriophage Mx8 p63 C-terminal" evidence="1">
    <location>
        <begin position="169"/>
        <end position="262"/>
    </location>
</feature>
<sequence>MAKNNIPEVKYKGQIEIGEFSISCAVLDNGERILVDRSLASALGVKGSGAYWQKKKEQKGAMLPEYVSANYLTPFISEEVREKLSKPIVYKDSDGKLNEGVSATALVDICDIWQQADKKGALDNRSNAKIAAHNAYVIFKGFANVGITALVDEATGYQYDREKDELQKILKQYISEELLPWQKRFPDIFYKELFRLNGWNFTVNGIKKRPGVIGTWTKKLIYEELPKGVLDELESNVPKSESGNKTARLHQLLTDDIGNPHLTAQINQIVTLFQLSDDMAHMWSQFEKLKHRQSGQLELPFSFDDKGHTIEPIEENNLSDFNQKLVQGLNYNPKDEK</sequence>
<keyword evidence="3" id="KW-1185">Reference proteome</keyword>
<dbReference type="Proteomes" id="UP001302486">
    <property type="component" value="Chromosome"/>
</dbReference>
<dbReference type="RefSeq" id="WP_316983303.1">
    <property type="nucleotide sequence ID" value="NZ_CP136521.1"/>
</dbReference>
<dbReference type="InterPro" id="IPR018874">
    <property type="entry name" value="Phage_Mx8_p63_C"/>
</dbReference>